<dbReference type="Pfam" id="PF00078">
    <property type="entry name" value="RVT_1"/>
    <property type="match status" value="1"/>
</dbReference>
<evidence type="ECO:0000313" key="2">
    <source>
        <dbReference type="EMBL" id="RDX74081.1"/>
    </source>
</evidence>
<dbReference type="InterPro" id="IPR043128">
    <property type="entry name" value="Rev_trsase/Diguanyl_cyclase"/>
</dbReference>
<accession>A0A371F700</accession>
<dbReference type="InterPro" id="IPR043502">
    <property type="entry name" value="DNA/RNA_pol_sf"/>
</dbReference>
<keyword evidence="3" id="KW-1185">Reference proteome</keyword>
<dbReference type="EMBL" id="QJKJ01010301">
    <property type="protein sequence ID" value="RDX74081.1"/>
    <property type="molecule type" value="Genomic_DNA"/>
</dbReference>
<comment type="caution">
    <text evidence="2">The sequence shown here is derived from an EMBL/GenBank/DDBJ whole genome shotgun (WGS) entry which is preliminary data.</text>
</comment>
<dbReference type="Gene3D" id="3.30.420.10">
    <property type="entry name" value="Ribonuclease H-like superfamily/Ribonuclease H"/>
    <property type="match status" value="1"/>
</dbReference>
<feature type="non-terminal residue" evidence="2">
    <location>
        <position position="1"/>
    </location>
</feature>
<reference evidence="2" key="1">
    <citation type="submission" date="2018-05" db="EMBL/GenBank/DDBJ databases">
        <title>Draft genome of Mucuna pruriens seed.</title>
        <authorList>
            <person name="Nnadi N.E."/>
            <person name="Vos R."/>
            <person name="Hasami M.H."/>
            <person name="Devisetty U.K."/>
            <person name="Aguiy J.C."/>
        </authorList>
    </citation>
    <scope>NUCLEOTIDE SEQUENCE [LARGE SCALE GENOMIC DNA]</scope>
    <source>
        <strain evidence="2">JCA_2017</strain>
    </source>
</reference>
<dbReference type="SUPFAM" id="SSF53098">
    <property type="entry name" value="Ribonuclease H-like"/>
    <property type="match status" value="1"/>
</dbReference>
<dbReference type="Proteomes" id="UP000257109">
    <property type="component" value="Unassembled WGS sequence"/>
</dbReference>
<dbReference type="AlphaFoldDB" id="A0A371F700"/>
<organism evidence="2 3">
    <name type="scientific">Mucuna pruriens</name>
    <name type="common">Velvet bean</name>
    <name type="synonym">Dolichos pruriens</name>
    <dbReference type="NCBI Taxonomy" id="157652"/>
    <lineage>
        <taxon>Eukaryota</taxon>
        <taxon>Viridiplantae</taxon>
        <taxon>Streptophyta</taxon>
        <taxon>Embryophyta</taxon>
        <taxon>Tracheophyta</taxon>
        <taxon>Spermatophyta</taxon>
        <taxon>Magnoliopsida</taxon>
        <taxon>eudicotyledons</taxon>
        <taxon>Gunneridae</taxon>
        <taxon>Pentapetalae</taxon>
        <taxon>rosids</taxon>
        <taxon>fabids</taxon>
        <taxon>Fabales</taxon>
        <taxon>Fabaceae</taxon>
        <taxon>Papilionoideae</taxon>
        <taxon>50 kb inversion clade</taxon>
        <taxon>NPAAA clade</taxon>
        <taxon>indigoferoid/millettioid clade</taxon>
        <taxon>Phaseoleae</taxon>
        <taxon>Mucuna</taxon>
    </lineage>
</organism>
<dbReference type="PROSITE" id="PS50879">
    <property type="entry name" value="RNASE_H_1"/>
    <property type="match status" value="1"/>
</dbReference>
<dbReference type="InterPro" id="IPR000477">
    <property type="entry name" value="RT_dom"/>
</dbReference>
<name>A0A371F700_MUCPR</name>
<sequence length="434" mass="49918">MSFGLKNTGATYQRAMVTLFHDMMHKEIEVYVDDMIAKSKTLEQHLEDLRKLFGRLRKYRLRLNPAKCTFGVKVGKLLGFLVSERGIEVDPDKVKAIREMPPPTTDSEVRGFLGWINFIARFISQLTARCNPIFKLLWKKQKFEWDTECQGAFEKDQTIPRASSDSCPGGSKVSLNPLPHAKRLQLYMLSHTVWLIAKTDPIKYILEKPALTERIARWQMALSEYDITYVSRHIIKGSALADHLAYHSLVAGSQLLSHKFSDEHIMLTEDKPQFEDEWTMWFDGNILGNRIRVVLTSPADQYLPYAAKLGFDCTNNMAEYEACTMGLLMALDHQVKKLRVFGDSALVIYQLRGEWETRDIKLIPYHDYVKEMIEAFDAITFHHVPREENQMADALATLSAMVRVNEGREMTIHVRQQPRTAYCQHLSLEAAKAD</sequence>
<feature type="domain" description="RNase H type-1" evidence="1">
    <location>
        <begin position="274"/>
        <end position="401"/>
    </location>
</feature>
<dbReference type="InterPro" id="IPR012337">
    <property type="entry name" value="RNaseH-like_sf"/>
</dbReference>
<dbReference type="Gene3D" id="3.30.70.270">
    <property type="match status" value="2"/>
</dbReference>
<dbReference type="InterPro" id="IPR036397">
    <property type="entry name" value="RNaseH_sf"/>
</dbReference>
<evidence type="ECO:0000259" key="1">
    <source>
        <dbReference type="PROSITE" id="PS50879"/>
    </source>
</evidence>
<dbReference type="GO" id="GO:0004523">
    <property type="term" value="F:RNA-DNA hybrid ribonuclease activity"/>
    <property type="evidence" value="ECO:0007669"/>
    <property type="project" value="InterPro"/>
</dbReference>
<dbReference type="InterPro" id="IPR002156">
    <property type="entry name" value="RNaseH_domain"/>
</dbReference>
<gene>
    <name evidence="2" type="primary">pol</name>
    <name evidence="2" type="ORF">CR513_46208</name>
</gene>
<dbReference type="CDD" id="cd01647">
    <property type="entry name" value="RT_LTR"/>
    <property type="match status" value="1"/>
</dbReference>
<protein>
    <submittedName>
        <fullName evidence="2">Retrovirus-related Pol polyprotein</fullName>
    </submittedName>
</protein>
<dbReference type="SUPFAM" id="SSF56672">
    <property type="entry name" value="DNA/RNA polymerases"/>
    <property type="match status" value="1"/>
</dbReference>
<proteinExistence type="predicted"/>
<dbReference type="PANTHER" id="PTHR48475:SF1">
    <property type="entry name" value="RNASE H TYPE-1 DOMAIN-CONTAINING PROTEIN"/>
    <property type="match status" value="1"/>
</dbReference>
<dbReference type="OrthoDB" id="101614at2759"/>
<dbReference type="GO" id="GO:0003676">
    <property type="term" value="F:nucleic acid binding"/>
    <property type="evidence" value="ECO:0007669"/>
    <property type="project" value="InterPro"/>
</dbReference>
<evidence type="ECO:0000313" key="3">
    <source>
        <dbReference type="Proteomes" id="UP000257109"/>
    </source>
</evidence>
<dbReference type="PANTHER" id="PTHR48475">
    <property type="entry name" value="RIBONUCLEASE H"/>
    <property type="match status" value="1"/>
</dbReference>
<dbReference type="FunFam" id="3.30.70.270:FF:000020">
    <property type="entry name" value="Transposon Tf2-6 polyprotein-like Protein"/>
    <property type="match status" value="1"/>
</dbReference>
<dbReference type="CDD" id="cd09279">
    <property type="entry name" value="RNase_HI_like"/>
    <property type="match status" value="1"/>
</dbReference>
<dbReference type="Pfam" id="PF13456">
    <property type="entry name" value="RVT_3"/>
    <property type="match status" value="1"/>
</dbReference>